<feature type="domain" description="ABC transmembrane type-1" evidence="9">
    <location>
        <begin position="80"/>
        <end position="295"/>
    </location>
</feature>
<evidence type="ECO:0000256" key="6">
    <source>
        <dbReference type="ARBA" id="ARBA00022989"/>
    </source>
</evidence>
<evidence type="ECO:0000313" key="10">
    <source>
        <dbReference type="EMBL" id="GAA1510700.1"/>
    </source>
</evidence>
<feature type="transmembrane region" description="Helical" evidence="8">
    <location>
        <begin position="227"/>
        <end position="255"/>
    </location>
</feature>
<evidence type="ECO:0000313" key="11">
    <source>
        <dbReference type="Proteomes" id="UP001501470"/>
    </source>
</evidence>
<evidence type="ECO:0000256" key="2">
    <source>
        <dbReference type="ARBA" id="ARBA00022448"/>
    </source>
</evidence>
<dbReference type="Pfam" id="PF00528">
    <property type="entry name" value="BPD_transp_1"/>
    <property type="match status" value="2"/>
</dbReference>
<feature type="transmembrane region" description="Helical" evidence="8">
    <location>
        <begin position="331"/>
        <end position="354"/>
    </location>
</feature>
<comment type="caution">
    <text evidence="10">The sequence shown here is derived from an EMBL/GenBank/DDBJ whole genome shotgun (WGS) entry which is preliminary data.</text>
</comment>
<dbReference type="InterPro" id="IPR000515">
    <property type="entry name" value="MetI-like"/>
</dbReference>
<dbReference type="Proteomes" id="UP001501470">
    <property type="component" value="Unassembled WGS sequence"/>
</dbReference>
<reference evidence="10 11" key="1">
    <citation type="journal article" date="2019" name="Int. J. Syst. Evol. Microbiol.">
        <title>The Global Catalogue of Microorganisms (GCM) 10K type strain sequencing project: providing services to taxonomists for standard genome sequencing and annotation.</title>
        <authorList>
            <consortium name="The Broad Institute Genomics Platform"/>
            <consortium name="The Broad Institute Genome Sequencing Center for Infectious Disease"/>
            <person name="Wu L."/>
            <person name="Ma J."/>
        </authorList>
    </citation>
    <scope>NUCLEOTIDE SEQUENCE [LARGE SCALE GENOMIC DNA]</scope>
    <source>
        <strain evidence="10 11">JCM 15933</strain>
    </source>
</reference>
<keyword evidence="5 8" id="KW-0812">Transmembrane</keyword>
<evidence type="ECO:0000256" key="8">
    <source>
        <dbReference type="RuleBase" id="RU363032"/>
    </source>
</evidence>
<accession>A0ABN2A3J5</accession>
<feature type="transmembrane region" description="Helical" evidence="8">
    <location>
        <begin position="28"/>
        <end position="48"/>
    </location>
</feature>
<comment type="similarity">
    <text evidence="8">Belongs to the binding-protein-dependent transport system permease family.</text>
</comment>
<feature type="domain" description="ABC transmembrane type-1" evidence="9">
    <location>
        <begin position="381"/>
        <end position="571"/>
    </location>
</feature>
<keyword evidence="6 8" id="KW-1133">Transmembrane helix</keyword>
<sequence>MAADLGMRPAPAAAPTTSTATRPRRRGVLWYGGVAATVVIVFVIVYPLGRTVLGVFGVGGDSTADRIVEVLTAGRTWRMAGNTVLAVAVGGTLALAIGAVFAWINERTDARMGFVARMLPLMPMFVPSIAGAIGWVFLASPRAGLLNGWIRQFLELFGVKVTEGPIDIYSWPGLIFAYVLFLTPYAYLTISSGLQSLDPALEEASRSSGAGALTTFRRITLPSLRPAIGASILVIATMGMAIFSIPLVIGTPAGIDVLPVEIVNLMTHNYPRDTGGALGLSILVILVVGACWLVQRRMVALQSHATITGRSSASAAVPLGRWKWVARLTMVGFLLLTSVLPLGGLVLVSLQRFWGARIQWDKLTFVNYQYLVDNELVWSGLRNSLVLAVVCATIAVLLAVLVTQTVTRRAGLAAGAVDGIVKIPSTLTHVVLAVAFIVAFAGPPFDLAGTSLLLGLAYVILYIPQATFYASAAHQQIGPQLTEASAVAGASDATTTRRILLPLMAPSLIAGWSLLFVLMTGDITASSMLAGTHTPVVGFVILDMWTGGSFPKLAALGVLMTVVASAVVLLVMRLRDKFFLVR</sequence>
<dbReference type="EMBL" id="BAAAQD010000004">
    <property type="protein sequence ID" value="GAA1510700.1"/>
    <property type="molecule type" value="Genomic_DNA"/>
</dbReference>
<feature type="transmembrane region" description="Helical" evidence="8">
    <location>
        <begin position="419"/>
        <end position="441"/>
    </location>
</feature>
<name>A0ABN2A3J5_9ACTN</name>
<dbReference type="PANTHER" id="PTHR43357:SF4">
    <property type="entry name" value="INNER MEMBRANE ABC TRANSPORTER PERMEASE PROTEIN YDCV"/>
    <property type="match status" value="1"/>
</dbReference>
<feature type="transmembrane region" description="Helical" evidence="8">
    <location>
        <begin position="447"/>
        <end position="464"/>
    </location>
</feature>
<feature type="transmembrane region" description="Helical" evidence="8">
    <location>
        <begin position="553"/>
        <end position="572"/>
    </location>
</feature>
<proteinExistence type="inferred from homology"/>
<feature type="transmembrane region" description="Helical" evidence="8">
    <location>
        <begin position="116"/>
        <end position="138"/>
    </location>
</feature>
<dbReference type="CDD" id="cd06261">
    <property type="entry name" value="TM_PBP2"/>
    <property type="match status" value="2"/>
</dbReference>
<keyword evidence="4" id="KW-0997">Cell inner membrane</keyword>
<gene>
    <name evidence="10" type="ORF">GCM10009827_026110</name>
</gene>
<feature type="transmembrane region" description="Helical" evidence="8">
    <location>
        <begin position="499"/>
        <end position="519"/>
    </location>
</feature>
<evidence type="ECO:0000256" key="4">
    <source>
        <dbReference type="ARBA" id="ARBA00022519"/>
    </source>
</evidence>
<organism evidence="10 11">
    <name type="scientific">Dactylosporangium maewongense</name>
    <dbReference type="NCBI Taxonomy" id="634393"/>
    <lineage>
        <taxon>Bacteria</taxon>
        <taxon>Bacillati</taxon>
        <taxon>Actinomycetota</taxon>
        <taxon>Actinomycetes</taxon>
        <taxon>Micromonosporales</taxon>
        <taxon>Micromonosporaceae</taxon>
        <taxon>Dactylosporangium</taxon>
    </lineage>
</organism>
<evidence type="ECO:0000256" key="1">
    <source>
        <dbReference type="ARBA" id="ARBA00004429"/>
    </source>
</evidence>
<dbReference type="InterPro" id="IPR035906">
    <property type="entry name" value="MetI-like_sf"/>
</dbReference>
<feature type="transmembrane region" description="Helical" evidence="8">
    <location>
        <begin position="168"/>
        <end position="188"/>
    </location>
</feature>
<dbReference type="PROSITE" id="PS50928">
    <property type="entry name" value="ABC_TM1"/>
    <property type="match status" value="2"/>
</dbReference>
<feature type="transmembrane region" description="Helical" evidence="8">
    <location>
        <begin position="385"/>
        <end position="407"/>
    </location>
</feature>
<keyword evidence="2 8" id="KW-0813">Transport</keyword>
<keyword evidence="11" id="KW-1185">Reference proteome</keyword>
<keyword evidence="3" id="KW-1003">Cell membrane</keyword>
<evidence type="ECO:0000256" key="3">
    <source>
        <dbReference type="ARBA" id="ARBA00022475"/>
    </source>
</evidence>
<feature type="transmembrane region" description="Helical" evidence="8">
    <location>
        <begin position="84"/>
        <end position="104"/>
    </location>
</feature>
<evidence type="ECO:0000256" key="7">
    <source>
        <dbReference type="ARBA" id="ARBA00023136"/>
    </source>
</evidence>
<keyword evidence="7 8" id="KW-0472">Membrane</keyword>
<dbReference type="PANTHER" id="PTHR43357">
    <property type="entry name" value="INNER MEMBRANE ABC TRANSPORTER PERMEASE PROTEIN YDCV"/>
    <property type="match status" value="1"/>
</dbReference>
<comment type="subcellular location">
    <subcellularLocation>
        <location evidence="1">Cell inner membrane</location>
        <topology evidence="1">Multi-pass membrane protein</topology>
    </subcellularLocation>
    <subcellularLocation>
        <location evidence="8">Cell membrane</location>
        <topology evidence="8">Multi-pass membrane protein</topology>
    </subcellularLocation>
</comment>
<evidence type="ECO:0000256" key="5">
    <source>
        <dbReference type="ARBA" id="ARBA00022692"/>
    </source>
</evidence>
<evidence type="ECO:0000259" key="9">
    <source>
        <dbReference type="PROSITE" id="PS50928"/>
    </source>
</evidence>
<dbReference type="SUPFAM" id="SSF161098">
    <property type="entry name" value="MetI-like"/>
    <property type="match status" value="2"/>
</dbReference>
<dbReference type="Gene3D" id="1.10.3720.10">
    <property type="entry name" value="MetI-like"/>
    <property type="match status" value="2"/>
</dbReference>
<feature type="transmembrane region" description="Helical" evidence="8">
    <location>
        <begin position="275"/>
        <end position="294"/>
    </location>
</feature>
<protein>
    <submittedName>
        <fullName evidence="10">Iron ABC transporter permease</fullName>
    </submittedName>
</protein>
<dbReference type="RefSeq" id="WP_344502089.1">
    <property type="nucleotide sequence ID" value="NZ_BAAAQD010000004.1"/>
</dbReference>